<accession>A0A370G3J3</accession>
<dbReference type="Proteomes" id="UP000562982">
    <property type="component" value="Unassembled WGS sequence"/>
</dbReference>
<evidence type="ECO:0000313" key="3">
    <source>
        <dbReference type="EMBL" id="RDI38325.1"/>
    </source>
</evidence>
<dbReference type="GO" id="GO:0016787">
    <property type="term" value="F:hydrolase activity"/>
    <property type="evidence" value="ECO:0007669"/>
    <property type="project" value="UniProtKB-KW"/>
</dbReference>
<dbReference type="Proteomes" id="UP000254958">
    <property type="component" value="Unassembled WGS sequence"/>
</dbReference>
<comment type="caution">
    <text evidence="3">The sequence shown here is derived from an EMBL/GenBank/DDBJ whole genome shotgun (WGS) entry which is preliminary data.</text>
</comment>
<name>A0A370G3J3_GLULI</name>
<dbReference type="InterPro" id="IPR052189">
    <property type="entry name" value="L-asp_N-monooxygenase_NS-form"/>
</dbReference>
<sequence>MAGMVAIVGGGASGALVATHLAQQVNPPRLVVMEPSAELGLGIAYATHSPSHLLNVRAGNMSAFPDAPDHFLDWLRGEDDPSADAGVFAPRMVYGRYLRSLVAGSGAVHCQQAAVGLKVEADAASVVLADGESVRAERVVLALGHFPPVDLPRISAEALSAGLYHRDPWRDFLLPSDRDAPVVLIGTGLTSVDMVLRLREQGHRGPVTMVSRHGLLSLGHAACEPCARPVVLEGTMPSARAYLKAFRDAVRDGVPWRAAIDSLRATSNTLWARLPAGEKMRFRRRLFHYWSVARHRMAPSIAEQVARERRSGHLVVRRGHVRDLVISGGAGRLTIVTSRGTESLVASCVINCTGPVTDYRRVESPLLRTLFLEGYAVAGDMEATLATDAHGALEDASGACSRVLYAIGPMRAGTLFETTAIPEIRQQARDLALHLTGMCS</sequence>
<dbReference type="OrthoDB" id="101972at2"/>
<reference evidence="3 4" key="1">
    <citation type="submission" date="2018-07" db="EMBL/GenBank/DDBJ databases">
        <title>Genomic Encyclopedia of Type Strains, Phase IV (KMG-IV): sequencing the most valuable type-strain genomes for metagenomic binning, comparative biology and taxonomic classification.</title>
        <authorList>
            <person name="Goeker M."/>
        </authorList>
    </citation>
    <scope>NUCLEOTIDE SEQUENCE [LARGE SCALE GENOMIC DNA]</scope>
    <source>
        <strain evidence="3 4">DSM 5603</strain>
    </source>
</reference>
<evidence type="ECO:0000259" key="1">
    <source>
        <dbReference type="Pfam" id="PF13454"/>
    </source>
</evidence>
<protein>
    <submittedName>
        <fullName evidence="2">FAD-dependent oxidoreductase</fullName>
    </submittedName>
    <submittedName>
        <fullName evidence="3">Hydroxyacylglutathione hydrolase</fullName>
    </submittedName>
</protein>
<dbReference type="EMBL" id="QQAW01000004">
    <property type="protein sequence ID" value="RDI38325.1"/>
    <property type="molecule type" value="Genomic_DNA"/>
</dbReference>
<gene>
    <name evidence="3" type="ORF">C7453_104270</name>
    <name evidence="2" type="ORF">HLH32_09690</name>
</gene>
<organism evidence="3 4">
    <name type="scientific">Gluconacetobacter liquefaciens</name>
    <name type="common">Acetobacter liquefaciens</name>
    <dbReference type="NCBI Taxonomy" id="89584"/>
    <lineage>
        <taxon>Bacteria</taxon>
        <taxon>Pseudomonadati</taxon>
        <taxon>Pseudomonadota</taxon>
        <taxon>Alphaproteobacteria</taxon>
        <taxon>Acetobacterales</taxon>
        <taxon>Acetobacteraceae</taxon>
        <taxon>Gluconacetobacter</taxon>
    </lineage>
</organism>
<dbReference type="SUPFAM" id="SSF51905">
    <property type="entry name" value="FAD/NAD(P)-binding domain"/>
    <property type="match status" value="2"/>
</dbReference>
<dbReference type="Pfam" id="PF13454">
    <property type="entry name" value="NAD_binding_9"/>
    <property type="match status" value="1"/>
</dbReference>
<dbReference type="EMBL" id="JABEQI010000004">
    <property type="protein sequence ID" value="MBB2186656.1"/>
    <property type="molecule type" value="Genomic_DNA"/>
</dbReference>
<evidence type="ECO:0000313" key="4">
    <source>
        <dbReference type="Proteomes" id="UP000254958"/>
    </source>
</evidence>
<reference evidence="2 5" key="2">
    <citation type="submission" date="2020-04" db="EMBL/GenBank/DDBJ databases">
        <title>Description of novel Gluconacetobacter.</title>
        <authorList>
            <person name="Sombolestani A."/>
        </authorList>
    </citation>
    <scope>NUCLEOTIDE SEQUENCE [LARGE SCALE GENOMIC DNA]</scope>
    <source>
        <strain evidence="2 5">LMG 1382</strain>
    </source>
</reference>
<dbReference type="AlphaFoldDB" id="A0A370G3J3"/>
<feature type="domain" description="FAD-dependent urate hydroxylase HpyO/Asp monooxygenase CreE-like FAD/NAD(P)-binding" evidence="1">
    <location>
        <begin position="6"/>
        <end position="146"/>
    </location>
</feature>
<keyword evidence="3" id="KW-0378">Hydrolase</keyword>
<dbReference type="Gene3D" id="3.50.50.60">
    <property type="entry name" value="FAD/NAD(P)-binding domain"/>
    <property type="match status" value="1"/>
</dbReference>
<evidence type="ECO:0000313" key="2">
    <source>
        <dbReference type="EMBL" id="MBB2186656.1"/>
    </source>
</evidence>
<keyword evidence="4" id="KW-1185">Reference proteome</keyword>
<dbReference type="PANTHER" id="PTHR40254:SF1">
    <property type="entry name" value="BLR0577 PROTEIN"/>
    <property type="match status" value="1"/>
</dbReference>
<dbReference type="RefSeq" id="WP_114727313.1">
    <property type="nucleotide sequence ID" value="NZ_BJMI01000003.1"/>
</dbReference>
<dbReference type="InterPro" id="IPR038732">
    <property type="entry name" value="HpyO/CreE_NAD-binding"/>
</dbReference>
<dbReference type="PANTHER" id="PTHR40254">
    <property type="entry name" value="BLR0577 PROTEIN"/>
    <property type="match status" value="1"/>
</dbReference>
<proteinExistence type="predicted"/>
<dbReference type="InterPro" id="IPR036188">
    <property type="entry name" value="FAD/NAD-bd_sf"/>
</dbReference>
<evidence type="ECO:0000313" key="5">
    <source>
        <dbReference type="Proteomes" id="UP000562982"/>
    </source>
</evidence>